<keyword evidence="1" id="KW-0378">Hydrolase</keyword>
<dbReference type="Proteomes" id="UP000321026">
    <property type="component" value="Unassembled WGS sequence"/>
</dbReference>
<dbReference type="PANTHER" id="PTHR43611">
    <property type="entry name" value="ALPHA-D-GLUCOSE 1-PHOSPHATE PHOSPHATASE"/>
    <property type="match status" value="1"/>
</dbReference>
<dbReference type="SFLD" id="SFLDS00003">
    <property type="entry name" value="Haloacid_Dehalogenase"/>
    <property type="match status" value="1"/>
</dbReference>
<reference evidence="1 2" key="1">
    <citation type="submission" date="2018-09" db="EMBL/GenBank/DDBJ databases">
        <title>Metagenome Assembled Genomes from an Advanced Water Purification Facility.</title>
        <authorList>
            <person name="Stamps B.W."/>
            <person name="Spear J.R."/>
        </authorList>
    </citation>
    <scope>NUCLEOTIDE SEQUENCE [LARGE SCALE GENOMIC DNA]</scope>
    <source>
        <strain evidence="1">Bin_63_2</strain>
    </source>
</reference>
<organism evidence="1 2">
    <name type="scientific">Candidatus Dojkabacteria bacterium</name>
    <dbReference type="NCBI Taxonomy" id="2099670"/>
    <lineage>
        <taxon>Bacteria</taxon>
        <taxon>Candidatus Dojkabacteria</taxon>
    </lineage>
</organism>
<dbReference type="InterPro" id="IPR006439">
    <property type="entry name" value="HAD-SF_hydro_IA"/>
</dbReference>
<dbReference type="EMBL" id="SSDS01000033">
    <property type="protein sequence ID" value="TXG77927.1"/>
    <property type="molecule type" value="Genomic_DNA"/>
</dbReference>
<dbReference type="InterPro" id="IPR023214">
    <property type="entry name" value="HAD_sf"/>
</dbReference>
<protein>
    <submittedName>
        <fullName evidence="1">HAD family hydrolase</fullName>
    </submittedName>
</protein>
<evidence type="ECO:0000313" key="1">
    <source>
        <dbReference type="EMBL" id="TXG77927.1"/>
    </source>
</evidence>
<accession>A0A5C7J8X4</accession>
<dbReference type="Gene3D" id="3.40.50.1000">
    <property type="entry name" value="HAD superfamily/HAD-like"/>
    <property type="match status" value="1"/>
</dbReference>
<dbReference type="SUPFAM" id="SSF56784">
    <property type="entry name" value="HAD-like"/>
    <property type="match status" value="1"/>
</dbReference>
<dbReference type="PANTHER" id="PTHR43611:SF3">
    <property type="entry name" value="FLAVIN MONONUCLEOTIDE HYDROLASE 1, CHLOROPLATIC"/>
    <property type="match status" value="1"/>
</dbReference>
<proteinExistence type="predicted"/>
<comment type="caution">
    <text evidence="1">The sequence shown here is derived from an EMBL/GenBank/DDBJ whole genome shotgun (WGS) entry which is preliminary data.</text>
</comment>
<dbReference type="SFLD" id="SFLDG01129">
    <property type="entry name" value="C1.5:_HAD__Beta-PGM__Phosphata"/>
    <property type="match status" value="1"/>
</dbReference>
<sequence>MIKYLLLDADGVIINPPYMFSTKLAKEYGITLEMTSDFFTGIFVECIEGRADLKEVLPPYLKEWGWSKTVEDFIDYWFQSEHDIDKELVKYVQEVRSKGIKCFVATNQEKHRAEYMLNELGFTNSFDKVYASSGLGYKKPDQMFFNKILSDLGKVNKKEILFWDDTVKNVESAKMFGINAEVYSNYKDFKNKMNKKYVL</sequence>
<name>A0A5C7J8X4_9BACT</name>
<dbReference type="NCBIfam" id="TIGR01509">
    <property type="entry name" value="HAD-SF-IA-v3"/>
    <property type="match status" value="1"/>
</dbReference>
<dbReference type="InterPro" id="IPR036412">
    <property type="entry name" value="HAD-like_sf"/>
</dbReference>
<gene>
    <name evidence="1" type="ORF">E6Q11_01970</name>
</gene>
<dbReference type="GO" id="GO:0016787">
    <property type="term" value="F:hydrolase activity"/>
    <property type="evidence" value="ECO:0007669"/>
    <property type="project" value="UniProtKB-KW"/>
</dbReference>
<evidence type="ECO:0000313" key="2">
    <source>
        <dbReference type="Proteomes" id="UP000321026"/>
    </source>
</evidence>
<dbReference type="Pfam" id="PF13419">
    <property type="entry name" value="HAD_2"/>
    <property type="match status" value="1"/>
</dbReference>
<dbReference type="AlphaFoldDB" id="A0A5C7J8X4"/>
<dbReference type="InterPro" id="IPR041492">
    <property type="entry name" value="HAD_2"/>
</dbReference>